<feature type="domain" description="Coiled-coil" evidence="3">
    <location>
        <begin position="4332"/>
        <end position="4445"/>
    </location>
</feature>
<feature type="compositionally biased region" description="Basic and acidic residues" evidence="1">
    <location>
        <begin position="4978"/>
        <end position="5010"/>
    </location>
</feature>
<feature type="compositionally biased region" description="Basic and acidic residues" evidence="1">
    <location>
        <begin position="5527"/>
        <end position="5544"/>
    </location>
</feature>
<feature type="compositionally biased region" description="Low complexity" evidence="1">
    <location>
        <begin position="5421"/>
        <end position="5431"/>
    </location>
</feature>
<feature type="region of interest" description="Disordered" evidence="1">
    <location>
        <begin position="586"/>
        <end position="610"/>
    </location>
</feature>
<feature type="region of interest" description="Disordered" evidence="1">
    <location>
        <begin position="6967"/>
        <end position="6991"/>
    </location>
</feature>
<dbReference type="InterPro" id="IPR053366">
    <property type="entry name" value="LRR_transmembrane"/>
</dbReference>
<dbReference type="CTD" id="643677"/>
<name>A0A8U0V2F1_MUSPF</name>
<evidence type="ECO:0000313" key="4">
    <source>
        <dbReference type="Proteomes" id="UP000000715"/>
    </source>
</evidence>
<feature type="compositionally biased region" description="Low complexity" evidence="1">
    <location>
        <begin position="5492"/>
        <end position="5505"/>
    </location>
</feature>
<feature type="compositionally biased region" description="Basic and acidic residues" evidence="1">
    <location>
        <begin position="1739"/>
        <end position="1752"/>
    </location>
</feature>
<keyword evidence="2" id="KW-0812">Transmembrane</keyword>
<feature type="region of interest" description="Disordered" evidence="1">
    <location>
        <begin position="4527"/>
        <end position="4670"/>
    </location>
</feature>
<feature type="region of interest" description="Disordered" evidence="1">
    <location>
        <begin position="1271"/>
        <end position="1303"/>
    </location>
</feature>
<dbReference type="Proteomes" id="UP000000715">
    <property type="component" value="Unplaced"/>
</dbReference>
<feature type="domain" description="Coiled-coil" evidence="3">
    <location>
        <begin position="5481"/>
        <end position="5617"/>
    </location>
</feature>
<feature type="compositionally biased region" description="Basic and acidic residues" evidence="1">
    <location>
        <begin position="941"/>
        <end position="951"/>
    </location>
</feature>
<feature type="region of interest" description="Disordered" evidence="1">
    <location>
        <begin position="2355"/>
        <end position="2394"/>
    </location>
</feature>
<feature type="region of interest" description="Disordered" evidence="1">
    <location>
        <begin position="5377"/>
        <end position="5591"/>
    </location>
</feature>
<feature type="region of interest" description="Disordered" evidence="1">
    <location>
        <begin position="6428"/>
        <end position="6455"/>
    </location>
</feature>
<feature type="compositionally biased region" description="Basic and acidic residues" evidence="1">
    <location>
        <begin position="6438"/>
        <end position="6447"/>
    </location>
</feature>
<feature type="compositionally biased region" description="Basic and acidic residues" evidence="1">
    <location>
        <begin position="5552"/>
        <end position="5574"/>
    </location>
</feature>
<feature type="domain" description="Coiled-coil" evidence="3">
    <location>
        <begin position="2272"/>
        <end position="2302"/>
    </location>
</feature>
<keyword evidence="2" id="KW-1133">Transmembrane helix</keyword>
<feature type="compositionally biased region" description="Basic and acidic residues" evidence="1">
    <location>
        <begin position="5432"/>
        <end position="5442"/>
    </location>
</feature>
<dbReference type="Pfam" id="PF15804">
    <property type="entry name" value="CCDC168_N"/>
    <property type="match status" value="10"/>
</dbReference>
<feature type="compositionally biased region" description="Basic and acidic residues" evidence="1">
    <location>
        <begin position="4058"/>
        <end position="4067"/>
    </location>
</feature>
<feature type="compositionally biased region" description="Basic and acidic residues" evidence="1">
    <location>
        <begin position="5971"/>
        <end position="5987"/>
    </location>
</feature>
<dbReference type="PANTHER" id="PTHR35542">
    <property type="entry name" value="COILED-COIL DOMAIN-CONTAINING PROTEIN 168"/>
    <property type="match status" value="1"/>
</dbReference>
<feature type="compositionally biased region" description="Basic and acidic residues" evidence="1">
    <location>
        <begin position="4530"/>
        <end position="4544"/>
    </location>
</feature>
<feature type="region of interest" description="Disordered" evidence="1">
    <location>
        <begin position="5956"/>
        <end position="6011"/>
    </location>
</feature>
<feature type="compositionally biased region" description="Polar residues" evidence="1">
    <location>
        <begin position="1973"/>
        <end position="1984"/>
    </location>
</feature>
<feature type="compositionally biased region" description="Polar residues" evidence="1">
    <location>
        <begin position="1174"/>
        <end position="1185"/>
    </location>
</feature>
<feature type="region of interest" description="Disordered" evidence="1">
    <location>
        <begin position="2816"/>
        <end position="2837"/>
    </location>
</feature>
<feature type="region of interest" description="Disordered" evidence="1">
    <location>
        <begin position="4941"/>
        <end position="5031"/>
    </location>
</feature>
<feature type="domain" description="Coiled-coil" evidence="3">
    <location>
        <begin position="3428"/>
        <end position="3568"/>
    </location>
</feature>
<feature type="compositionally biased region" description="Basic and acidic residues" evidence="1">
    <location>
        <begin position="5458"/>
        <end position="5471"/>
    </location>
</feature>
<feature type="domain" description="Coiled-coil" evidence="3">
    <location>
        <begin position="5206"/>
        <end position="5399"/>
    </location>
</feature>
<dbReference type="PANTHER" id="PTHR35542:SF2">
    <property type="entry name" value="LEUCINE-RICH REPEAT TRANSMEMBRANE PROTEIN CCDC168"/>
    <property type="match status" value="1"/>
</dbReference>
<dbReference type="GeneID" id="101687577"/>
<feature type="region of interest" description="Disordered" evidence="1">
    <location>
        <begin position="472"/>
        <end position="496"/>
    </location>
</feature>
<evidence type="ECO:0000256" key="1">
    <source>
        <dbReference type="SAM" id="MobiDB-lite"/>
    </source>
</evidence>
<feature type="region of interest" description="Disordered" evidence="1">
    <location>
        <begin position="1966"/>
        <end position="2009"/>
    </location>
</feature>
<proteinExistence type="predicted"/>
<feature type="region of interest" description="Disordered" evidence="1">
    <location>
        <begin position="1154"/>
        <end position="1185"/>
    </location>
</feature>
<feature type="region of interest" description="Disordered" evidence="1">
    <location>
        <begin position="936"/>
        <end position="1002"/>
    </location>
</feature>
<keyword evidence="4" id="KW-1185">Reference proteome</keyword>
<feature type="region of interest" description="Disordered" evidence="1">
    <location>
        <begin position="681"/>
        <end position="740"/>
    </location>
</feature>
<evidence type="ECO:0000259" key="3">
    <source>
        <dbReference type="Pfam" id="PF15804"/>
    </source>
</evidence>
<feature type="compositionally biased region" description="Basic and acidic residues" evidence="1">
    <location>
        <begin position="2364"/>
        <end position="2378"/>
    </location>
</feature>
<feature type="region of interest" description="Disordered" evidence="1">
    <location>
        <begin position="1739"/>
        <end position="1759"/>
    </location>
</feature>
<feature type="region of interest" description="Disordered" evidence="1">
    <location>
        <begin position="2735"/>
        <end position="2756"/>
    </location>
</feature>
<feature type="compositionally biased region" description="Polar residues" evidence="1">
    <location>
        <begin position="6509"/>
        <end position="6526"/>
    </location>
</feature>
<reference evidence="5" key="1">
    <citation type="submission" date="2025-08" db="UniProtKB">
        <authorList>
            <consortium name="RefSeq"/>
        </authorList>
    </citation>
    <scope>IDENTIFICATION</scope>
    <source>
        <tissue evidence="5">Brain</tissue>
    </source>
</reference>
<feature type="compositionally biased region" description="Basic and acidic residues" evidence="1">
    <location>
        <begin position="96"/>
        <end position="105"/>
    </location>
</feature>
<feature type="compositionally biased region" description="Basic and acidic residues" evidence="1">
    <location>
        <begin position="4552"/>
        <end position="4620"/>
    </location>
</feature>
<gene>
    <name evidence="5" type="primary">CCDC168</name>
</gene>
<feature type="region of interest" description="Disordered" evidence="1">
    <location>
        <begin position="4058"/>
        <end position="4079"/>
    </location>
</feature>
<feature type="region of interest" description="Disordered" evidence="1">
    <location>
        <begin position="2631"/>
        <end position="2674"/>
    </location>
</feature>
<feature type="compositionally biased region" description="Polar residues" evidence="1">
    <location>
        <begin position="1276"/>
        <end position="1299"/>
    </location>
</feature>
<evidence type="ECO:0000313" key="5">
    <source>
        <dbReference type="RefSeq" id="XP_044937275.1"/>
    </source>
</evidence>
<feature type="region of interest" description="Disordered" evidence="1">
    <location>
        <begin position="85"/>
        <end position="120"/>
    </location>
</feature>
<feature type="compositionally biased region" description="Low complexity" evidence="1">
    <location>
        <begin position="2653"/>
        <end position="2666"/>
    </location>
</feature>
<feature type="transmembrane region" description="Helical" evidence="2">
    <location>
        <begin position="36"/>
        <end position="54"/>
    </location>
</feature>
<feature type="compositionally biased region" description="Basic and acidic residues" evidence="1">
    <location>
        <begin position="1160"/>
        <end position="1173"/>
    </location>
</feature>
<accession>A0A8U0V2F1</accession>
<sequence>MAKQFYFFKKAGQNWLEDNTFWTLWELLESWTQNDWVAIFFIIFLGIIFEIILIKICSSFNKKPTLPEKGSSNAQKKEDSCLESMKFDNCPTSSSSEERIKDSSERTISSSLTSEENEGNFEDRVSTSNEVIWSSTSGSKYQVSHFSESHMISSNGTSSSLSLFHSEVKKIFPSHGGYPENEHETIQFSSKKLFSIMKTNKNKNLVFSSDFNFSRSSRITVESEDIDVAPCPSAHLFLSRDQVRLLEENVRNQIALKSKTTLENKITYLYSRLQESLIQNQRSVRMGISAQPQDSFSGQNPPQNQEFYETRFTSQAQQFVNNQESVNSQPDIMARYFALPQDLIRKPFSSSMQDSSQTQDMDRNQHLVDVSYSVETQDSIKGQESDKHFSEAQYSVWLKDSNKIKYLMKGQNAIFKNARFLVLTLSPDSLAEGVLQMESVKPGGQKQIASSELSQYSVYGSGLLPPVLKRQKNRRKALHSTSKLSLKVPSRKSKKTPTPWVFQMTVCHTSKPSKLGCTHNAEEKESHQRKGLSDMALHLTYVSKLIPPYVKKYSRKKLVKVMPGVTGCGHSLSADAENVDYLGSLEKRGSSGSTKNIKQHDGENEGQKNILPKIPPQLEPSFMVSTFQLKSPCSSLIETTWKNKELLSDPIIRATEIGIADFHAPNSKKTSDLHIPKQEAPLKEALSEPWQKCVSSTEAESNRRMKAQEELKNTENSHLPLSSGEKLPTSSPETKRDFPHGNIQKQKDFLEIVLETSEVNLLISLGIKEHKSSEQLTSVKTQESTEDVIRKEKKPGVTLHITECDNLSESEGLEHDTRGNIKNMQGKRISATLHSATDTIISEPFDVEMHSRLKAKIDTSTTGVSHSMATKKLPDEKKAWDAKYIGKRCVSKKPQEHDREEQQQQTCQEAFPQLTQDFSLSVQLKQKPKYVRFKIKQSSSESRKMQNKEQEVQPQTLPTGTILGTSPCPTTGPIQVEVKQSRHRPTGRGTADPENPLPGLENSRAGKVLTETTECGVPFDGSPRRITEDHITEEKADLQQVLPAAALRSFIIHMLPFSYLKRQQIRKKLSGAKGVLRPQSAIMKVKKPTNLLMPSISRHGTARLRKRLSGSFKSLIKEMLKDKIVADELVNVTYPHMSVLPWIRTQSRLNAENLSQTQLKQEKSEEERIEKYSDSINKGSGSGSSTLEVKLQDEVRGDKAAPREAAVLHESRGLPLDASPEKEFKTEEAIPPPVTSLETLMESVSSPVRDLFHVENMKKSLITQADVQCCADSETPRPTSETPLLTSEKSLAEDPSNQTRESDVLDYGSDTREMGYFSAETNSAELPKDLPTTFPETFNCHMPIATHSKINKNKVRFSYTESSVKSRPVDSKTVKPSISQVFNSTGQRRTLDSKCKAKLEKINQANGLLYEFLNTLYSPMQSFCPTQLEQVRPRYVDFFDKSYAFHNQEEKVEDGEEAEPKTLLEAASQHTQYLWPNASQGKETHLGESDSALDCLTQELPVSERGVQHQAWFAQTALHTGPQMGPREAEELKKVSKTEDDIIVPMGPKIPPPKAENSSSDVRLNTMTKGGLPYGGNPERVLDSYFVENHSELPKDLQVTCLTSFDSIEPFVSKSERKKNTLELGRKHIAASHRYRTIRGKTPSVLHMLKGTQSKGLRCNFKTKMKNPQQNKNRADASLNVIQSNMPILSNTKMSSRLNVETDMQRIARLDYMQPMQDKLLNGREVCCPDHIVSTLTDSVRDEKEEEGKHETLPGPESSRDFIFSAYQKNCDLVKSDEELKQPRSINTQVQPRKHGSQTILGSASCPILDQFQFEKLESYARFLPPKSGGAKMDESLFSTREHDVPSDANHPKEDTGGIEKKDTVTLDSRIPALSTFRRKKNFKEYSGRKTSVNLKCGILKAKKPSVSYIFSMKGGAGPNHRKELGYSSTAKMEEMAQGEKVVAKIYSFMDSTLEVNMYSKTERGKGMLGERSLSSKQVKQVISPQEEDITSDDTKENSLQDAEEENEQEPLEVILQHSQHFKFCSGHKEELGFHQPENQGSGKILFVTEQDISQQMLPPDSVQGQKPKKSYQTQSGATYTVSSQLPFLKSKKSLTDQVLMDPKCPLRTSDLSVGSHKEEFYSHDKEENAEFIKDLQANVLESLVISTPGLSDSKLQRKTFTCRALKNKISPRCVIMKAKKTPVSPIFNISGSGCLKNLHPKTLKSQIIDSLIHIKCSGILEDLIAERRKGLAQELPATSLESWDLSTLALPALKRKRSNLKYIDKGNKMSLEWVTSKTKKAAVSQTLTITKRGTPSQRRQVTCNFKIMMKQGKPTADMTLKATSSPVPVLLDVKMHNRIKAESDVSWKMRFSHKLQQQEESPDGERACYADSSDRRGRASNVTTEVKDPCEEAAPWSSEHPSFIAGKMKELYVVKSELELKNSAKIKIPEPLNTALELQQQTFLTQSVLQSVSCSILNSLPFEKQPKRTKTQKGLQYAESPKILSPVLEKSVPKSLTVTAQSDIPAERGPRKELARSPEEKIRLRKDLQGRTLKGFDFSLPAPSEFEDGRNAAGIPKSRNEKAKMASILKTINIARSGALSHGKEQDVALENTAKETPQSMSDLFLNTFPSPISISPAIKTHKKVKKRDLLRNKNNIIQPEQHEGERLCPYSSNKWSSSSSTSESRWQNRKEREGDRVLFEAGLQFLYNTGRRKDQNMLLMEQDVRQQTLVSESKLEATCPPPIPFQTEELSKTIPPREDIPNGTEQNIPFPKSGKTTFDYLVDETESSTVSDGSPARKLDVHVAVSLQPEEEEDVIKTPKVMKQRVDQNILPTKSENTVLGDPGDKRSGRKKSGPIAKKHRMLQRDLLTTSTVSLLFDSENQEKILKFPRRKHRRGPKCVTRKAKKLLCSQMLNITEDDNLYCRKEQDHNLKSIINDMQQNKSTTNAFLSPMPVSTDNKIDIEMHITSKAAAGQPRVIPYSCTSAELWKSACDGEVWKANSTDLQNRSSNTMKMNVHHEKEEENTPKILSESVPHYKQHFSFSAHHMKYPGSYQSESELNNLEVRSTWNWSCAAQKMRPEKRFRGTILKPFSRHVMNFQVERVKKSLHTQEGIKCMGGGKTPFPKTGKSETGSTQCVLWDGNPKRKCDSCIFEEKAKNQNDLVRTVLKYSDFPSFDSYEPKSQSYKLEFSGKKSIINPKHVTLKAKKQPVSQLLNITGCFIGSHRRMKRCKFQYKMKVRHWFEGVGEASFLATMGTKIPPPKSVTDKHPFKATARGTLYNKTLHRNLHGRITEEKVELQENSATTFLEPIDFFSPILSDPESQISTVQLLEEEITLNPRRLTLKEKEPAISQLLKIRGRFTTKRRKKLGSSLKTKMQQVHQGKNVADTFPNTMYFTSDPSDIERQNRFKIEMDRVSRFRHVQPTQMQLPVEGLLISQPLNPTGHAALSINEQQEKKRDRKREKTALNVDLKFAYESMPVLSHITMEQSPSTWGIYEDSSEKTHALNKAGASSAYAYTPMYPKIIKHKAKAKTADVTSIVHSKRMRLKAKKPPVSQLFHTIGCGIRRNKKEPRHEMKKQKESQQDKTIADLFPNTVCDSGSLSSQIKQFTEGEREKDGPRKPIYLLPQVELVTPLNKRKMSSSQSTDIKSTISRNIKTLKQCIREQTEKGRIVLLDILPECRDQLVISQEVKKELDHVKIGVALNREVRRGLASQKREISYTGLDIPRIRTRTECEFLVAQRAQHKDADVVKHSVSVPAGRRVSKKTNVSVNSKGRNIFLKELDASQQMTRKEKEFWKQGSISLTIWGSFAFPIMEPPHLKNTGKVAEEDTSTNKRTISHLLRREGIKETNTSRGSKGQKFLCTNRLVRQTMSAVHKGEGKPDGIPESIVGSVSRPNRERLQVTQAVNTKKEDISTPISLHVNPWRKEQSKLMDIPLRLHGWKMTFSEKLRVKQFHSSNQNKENILEPVSSCLLDQLYNGRLKKKVSAKGMSSKVLSSVVDKALNEVETPVDQPSINLHDRRRKEHQKESTCKVLQTSVSLSPMDILQIKLPCVKKPLKAPTYHTANTEGIGLHVEGSEEHPECIHHTSPKSASHSSRDVFQSKTPSEEEVSEEVVGTVDYIPSTEKISSLFTGKETKVQTDECKSAIKLSSSCTSLPSLSHTNVDSRIKVGQENSGIPRSCLPPLKLQVSPSVRKTSFAESINRGSLSNVRESEHLPQGKKEDGKNVVYVKDIMGVQCVAFKGKKTPFKHTLHGNAPQWNNKEQDTSDLETVQSKRHASIPPSPLVEWDPEIKQALLRGIARFCLPSLPLQKLSDAVGMCEEPAGDILSSIRKAKYVPQKGRGEMALEAIGHPKRIVLKAKQSSVTQELQLDVKEKVKEMPKDKDKQDGIWSKSCVSISIPPDSEVDTRIEGDDALLIEARPSFLQTELQESSDAGTRAYKQAIYGDTSNSVKEAKQQDIMQEEEEGVKMIKVIFWRKKKSILQEIQLDIKEQEEKRQKIKGEPDVLVTDTSTCIPAPSHLQLDTKVKKADYVTEVTRCSLPALSRQKSSDAVKKANEKSTDGDLTSDVQEAKEHTPQKEETKAEKSAKRDLRHPKGEDVERNKARVQDVPSDLKEPLKEDPESEEQGKVGEGGKCEQEVVLPTSWASESPLTHHELNTGIGGEEDRQGRTRSAVSRPQLRKSSDAGNRVYAESAGDAISNDVTVVPEYEPQEGEDRRKIVNIKHIMYPKGATSKARVSPLPPVLNTSGGCDRRVSEVQTSMKEKSRYIHGRSELDKVLTRPSPPQFKLNKGIEGKGERRVTRPFLPPSWHRESSHAEKLQYTVLPLSAISNDSKRAKYVTQREEDEEKTFEKDIMHSKCIALRAKKSPLSLILKTKKLQVNIKEQEKAGQEDDKQTVVLLSDIHPFLTSSARLKTDTKEGEHEPEVIRNDASHLELQESSPPGQIASAESPDALVKKGVQCPPQAEGDRAQTEARNDSVQPQGSDLKTKTSPPPHEFRVPERSASTEREEPPCIKEKIEEEQQRMGDPDAALTRAPPSTPSPSYHSLDTRTKVDKDLLAMTGFSPPQLLCPRSCAGETRYADSSESTRSCNIVIQAYQHVPKAEVRDRVKIKGGKGRRFTRIITLTAEMFPFPHPPRRKRLPLNIKEQGREVPEDKSEPETVLKETCASLPSPSSPKWDTRMNEKEDTLRVTQSCFPPPKIRDPFSSGKKPYTKSFDVCGLKEKDRLKTDSENKVVPTPMATRVKELPLSPALDAKKLPWKFKKQESKVQKDEEDLATHLEDICASLLTLPYLKFGSRQGEGYMVRITKLPLPHLPCRESQDAVKTAYAETTEGELSNAVEKWKKHALQKEVRDREKSVDMDSSVDPNDRYLKAKKLPNLLRYNLSDLRWKTKRQEGMAQEGGRAPGAARLTKTCPGRAALLPFSARPGEEERPPAPAARSLSSGSSRESSDSQDRECAEPITGDILIRPRKGEHHVPQREEKEEADRVNLGFPKHPEKRMQESEDEAGVAVSGSSSSLSSVPHLQLDKDIQVGEELPGPARSVAERESNTREVVHTEAVRGDGTPDSENEKQRVPREEEQDREKTTDRRNRTQITDISVKSRKSPPSLRLHRTELHLDLGGHEQKKQECAGKPAWTLRRKIYVSKPPAELTQDKGIQVDEGRLRIQRPSLIPQMLSAASERKRRADTGAICAVRERENKQVSQKENRREVKTVDVTIRMHRREARLSSISHVFHTKEFVLNIKELKENVCRGKDELPVLLTRTFFSVPSAPPLSLDSESKIDKDVPGFTGSSPAQRNLQESSGIQKTGVTEVVAGDGEIVKKAEHSVPQEEAVHQWASNFLISVQRRNDPPRVKSEGDLSQLVLNSQHEDVYLTGFGTRSGKRLEYFFTGQEVQPEKYKTETFTTFLSYPTGEPTKIGNLKKQTEIMNNLNHKMSPKVLVSPPRKISKEIHLTFGAPVSAKGFSVSEQVAHQQKTLSKASPGSADSYKLDKPESDVHNNDKGSRMLSPRVSAAQTKGSPEKSRITATDASPGIEKQEIVVKKQVVLQSESGHKTWLDSSFSLKFPFRNGRQKAPLETDVCSETTVYPRIQILPGIHVDITVFDTIGGKREQGLPGPEQEECILDSLQESLSSHWTFPLQSGDLEGKNKTDTSITINLEQKTLEVEEGGLKIDRKIAIRLAVDKTEMHKHTVVKLEENKKRDTSNTVNLNIPSLKAQKSQINTQVITHVENTCPIRQKHKKELEVSGAKQNIQPQKLFQKHVLDSFYAYIPLSLKFKGWKGRLTVADLKRELSPKYLTMKIPNHPISQILHNMGHGTPSNRKKLEYDLKKPKKIVLQSEDASGIFIRNLSISAMSSSQTEEIVDSETNRGRKKILCLSEFQHKSPNTQGNSSSTVKEGDQHFINTAAQDSRPFVVEGQRKQKLPSVKTEANLRSKTKKKIFLPQTKGKRVVPGHDSSRTMKEPDALMTEDEEKAPKPILTPTEGLLMSDHLKDNADAHMESTLIMVISPPGLEVPQHGIHPFRTMESGSPPQQAGQSKPIQDATTQKVQQQKTFPGIGPMASQVKSNEIEGVAHSISTESLLPLYEAIKSVFESQIKIIHDKICEDILKKVKAPKPDDWKSPPCAGSPDTTSTMIPPKVQPKPILKRFTPKENNKLIHHFESKSFEIKLNLMPEMAKQSFQKLNFYLKQSVSEDNHWRLYPRPKNMCFVSLEGIDSIKLNLKQKYTKDSLPVRGMKTLIVSVSRDSKEIITKLKSISKLESRASSVTSAKQMPLPHILQNYSVEEEDKLCIHFSMKTLEIQMKAFPRIVRESYAMARAQNIRKPLSKCIHSGFKVPKRKNRILLLFEEKSLHQIDLDLQYKYLRFLLGLPVRHIFPKPAALPKHTLKLNTVAICENRGNRGESDGGLCIDKELLEQHITFKKQSPHENSKLRKFLEPPLVCAPDPNQQGTVARDTTALPELKSHRTLEKDKQCHVWFQETDTSKSFDSKTQESTPSLVDSRSTQISEDFTQSQTNIERSAKSEEFLALEARESEECMFLEANPYLSQESRSILFELQKGIPLENLYKTKKRKTNLKPLCREDLGSQHVRGCRRHSSVVTPSYESHKSRKYRLSSKMPSPDWLCHGSLNAVEVPSRSSSAPFSGEKASWTARGRTNHSLAPLTESNIELHLAKGQGRPHRHMESKEGKKAKIDLFRKNNVHWDCDYSYTRNKEKCTRKKKVRNYESERPNYCPSKPKLPSKLPQEDINFHFERRQNQPFFYACIPADSLEIVPQTIRWTIPPRTLRKTNFRAPLVAKLSSSFNIWTSPKKILESLLESFSPVRPK</sequence>
<feature type="domain" description="Coiled-coil" evidence="3">
    <location>
        <begin position="3175"/>
        <end position="3198"/>
    </location>
</feature>
<evidence type="ECO:0000256" key="2">
    <source>
        <dbReference type="SAM" id="Phobius"/>
    </source>
</evidence>
<feature type="compositionally biased region" description="Polar residues" evidence="1">
    <location>
        <begin position="6974"/>
        <end position="6991"/>
    </location>
</feature>
<feature type="region of interest" description="Disordered" evidence="1">
    <location>
        <begin position="1840"/>
        <end position="1859"/>
    </location>
</feature>
<feature type="region of interest" description="Disordered" evidence="1">
    <location>
        <begin position="2058"/>
        <end position="2078"/>
    </location>
</feature>
<dbReference type="RefSeq" id="XP_044937275.1">
    <property type="nucleotide sequence ID" value="XM_045081340.1"/>
</dbReference>
<feature type="domain" description="Coiled-coil" evidence="3">
    <location>
        <begin position="4100"/>
        <end position="4263"/>
    </location>
</feature>
<feature type="region of interest" description="Disordered" evidence="1">
    <location>
        <begin position="6506"/>
        <end position="6526"/>
    </location>
</feature>
<feature type="compositionally biased region" description="Polar residues" evidence="1">
    <location>
        <begin position="952"/>
        <end position="973"/>
    </location>
</feature>
<feature type="compositionally biased region" description="Basic and acidic residues" evidence="1">
    <location>
        <begin position="700"/>
        <end position="715"/>
    </location>
</feature>
<feature type="compositionally biased region" description="Basic and acidic residues" evidence="1">
    <location>
        <begin position="4949"/>
        <end position="4959"/>
    </location>
</feature>
<keyword evidence="2" id="KW-0472">Membrane</keyword>
<feature type="domain" description="Coiled-coil" evidence="3">
    <location>
        <begin position="4823"/>
        <end position="5026"/>
    </location>
</feature>
<protein>
    <submittedName>
        <fullName evidence="5">Coiled-coil domain-containing protein 168</fullName>
    </submittedName>
</protein>
<feature type="domain" description="Coiled-coil" evidence="3">
    <location>
        <begin position="5708"/>
        <end position="5823"/>
    </location>
</feature>
<dbReference type="OrthoDB" id="9837682at2759"/>
<dbReference type="InterPro" id="IPR031624">
    <property type="entry name" value="CCDC168_N"/>
</dbReference>
<feature type="domain" description="Coiled-coil" evidence="3">
    <location>
        <begin position="4569"/>
        <end position="4728"/>
    </location>
</feature>
<feature type="region of interest" description="Disordered" evidence="1">
    <location>
        <begin position="6598"/>
        <end position="6623"/>
    </location>
</feature>
<organism evidence="4 5">
    <name type="scientific">Mustela putorius furo</name>
    <name type="common">European domestic ferret</name>
    <name type="synonym">Mustela furo</name>
    <dbReference type="NCBI Taxonomy" id="9669"/>
    <lineage>
        <taxon>Eukaryota</taxon>
        <taxon>Metazoa</taxon>
        <taxon>Chordata</taxon>
        <taxon>Craniata</taxon>
        <taxon>Vertebrata</taxon>
        <taxon>Euteleostomi</taxon>
        <taxon>Mammalia</taxon>
        <taxon>Eutheria</taxon>
        <taxon>Laurasiatheria</taxon>
        <taxon>Carnivora</taxon>
        <taxon>Caniformia</taxon>
        <taxon>Musteloidea</taxon>
        <taxon>Mustelidae</taxon>
        <taxon>Mustelinae</taxon>
        <taxon>Mustela</taxon>
    </lineage>
</organism>